<name>A0AAV0W848_9HEMI</name>
<accession>A0AAV0W848</accession>
<dbReference type="EMBL" id="CARXXK010000001">
    <property type="protein sequence ID" value="CAI6351993.1"/>
    <property type="molecule type" value="Genomic_DNA"/>
</dbReference>
<evidence type="ECO:0000313" key="2">
    <source>
        <dbReference type="Proteomes" id="UP001160148"/>
    </source>
</evidence>
<evidence type="ECO:0000313" key="1">
    <source>
        <dbReference type="EMBL" id="CAI6351993.1"/>
    </source>
</evidence>
<sequence>MLSASTLTDDLQVDSDQWSFDLAPLMYPDDEQSEVGSLQACDGVCNCPSTDVVYNMEDDDANTTDSTEDGAYTVDDPSQRPRIVCAISELRDRQQTTTSLTSADFKVLEELIEELLVTAVKKSLNVPPVSLCPIDERSSSDDDSISSPVPWIMVPRVLDRLLEFDEVSSEIKNDDTKFGKHRHRYRSVS</sequence>
<comment type="caution">
    <text evidence="1">The sequence shown here is derived from an EMBL/GenBank/DDBJ whole genome shotgun (WGS) entry which is preliminary data.</text>
</comment>
<reference evidence="1 2" key="1">
    <citation type="submission" date="2023-01" db="EMBL/GenBank/DDBJ databases">
        <authorList>
            <person name="Whitehead M."/>
        </authorList>
    </citation>
    <scope>NUCLEOTIDE SEQUENCE [LARGE SCALE GENOMIC DNA]</scope>
</reference>
<dbReference type="Proteomes" id="UP001160148">
    <property type="component" value="Unassembled WGS sequence"/>
</dbReference>
<proteinExistence type="predicted"/>
<dbReference type="AlphaFoldDB" id="A0AAV0W848"/>
<gene>
    <name evidence="1" type="ORF">MEUPH1_LOCUS8291</name>
</gene>
<organism evidence="1 2">
    <name type="scientific">Macrosiphum euphorbiae</name>
    <name type="common">potato aphid</name>
    <dbReference type="NCBI Taxonomy" id="13131"/>
    <lineage>
        <taxon>Eukaryota</taxon>
        <taxon>Metazoa</taxon>
        <taxon>Ecdysozoa</taxon>
        <taxon>Arthropoda</taxon>
        <taxon>Hexapoda</taxon>
        <taxon>Insecta</taxon>
        <taxon>Pterygota</taxon>
        <taxon>Neoptera</taxon>
        <taxon>Paraneoptera</taxon>
        <taxon>Hemiptera</taxon>
        <taxon>Sternorrhyncha</taxon>
        <taxon>Aphidomorpha</taxon>
        <taxon>Aphidoidea</taxon>
        <taxon>Aphididae</taxon>
        <taxon>Macrosiphini</taxon>
        <taxon>Macrosiphum</taxon>
    </lineage>
</organism>
<keyword evidence="2" id="KW-1185">Reference proteome</keyword>
<protein>
    <submittedName>
        <fullName evidence="1">Uncharacterized protein</fullName>
    </submittedName>
</protein>